<dbReference type="Proteomes" id="UP000293865">
    <property type="component" value="Unassembled WGS sequence"/>
</dbReference>
<keyword evidence="2" id="KW-0812">Transmembrane</keyword>
<feature type="transmembrane region" description="Helical" evidence="2">
    <location>
        <begin position="153"/>
        <end position="173"/>
    </location>
</feature>
<feature type="region of interest" description="Disordered" evidence="1">
    <location>
        <begin position="406"/>
        <end position="454"/>
    </location>
</feature>
<feature type="transmembrane region" description="Helical" evidence="2">
    <location>
        <begin position="45"/>
        <end position="70"/>
    </location>
</feature>
<feature type="transmembrane region" description="Helical" evidence="2">
    <location>
        <begin position="246"/>
        <end position="269"/>
    </location>
</feature>
<reference evidence="3 4" key="1">
    <citation type="submission" date="2019-01" db="EMBL/GenBank/DDBJ databases">
        <title>Agromyces.</title>
        <authorList>
            <person name="Li J."/>
        </authorList>
    </citation>
    <scope>NUCLEOTIDE SEQUENCE [LARGE SCALE GENOMIC DNA]</scope>
    <source>
        <strain evidence="3 4">DSM 15934</strain>
    </source>
</reference>
<dbReference type="AlphaFoldDB" id="A0A4Q2L9G2"/>
<feature type="transmembrane region" description="Helical" evidence="2">
    <location>
        <begin position="323"/>
        <end position="342"/>
    </location>
</feature>
<gene>
    <name evidence="3" type="ORF">ESP51_00585</name>
</gene>
<keyword evidence="4" id="KW-1185">Reference proteome</keyword>
<feature type="compositionally biased region" description="Basic and acidic residues" evidence="1">
    <location>
        <begin position="436"/>
        <end position="448"/>
    </location>
</feature>
<dbReference type="OrthoDB" id="3802671at2"/>
<keyword evidence="2" id="KW-1133">Transmembrane helix</keyword>
<evidence type="ECO:0000256" key="2">
    <source>
        <dbReference type="SAM" id="Phobius"/>
    </source>
</evidence>
<feature type="transmembrane region" description="Helical" evidence="2">
    <location>
        <begin position="362"/>
        <end position="381"/>
    </location>
</feature>
<dbReference type="RefSeq" id="WP_129518934.1">
    <property type="nucleotide sequence ID" value="NZ_SDPN01000001.1"/>
</dbReference>
<accession>A0A4Q2L9G2</accession>
<evidence type="ECO:0000256" key="1">
    <source>
        <dbReference type="SAM" id="MobiDB-lite"/>
    </source>
</evidence>
<feature type="transmembrane region" description="Helical" evidence="2">
    <location>
        <begin position="93"/>
        <end position="115"/>
    </location>
</feature>
<protein>
    <submittedName>
        <fullName evidence="3">Uncharacterized protein</fullName>
    </submittedName>
</protein>
<dbReference type="EMBL" id="SDPN01000001">
    <property type="protein sequence ID" value="RXZ73232.1"/>
    <property type="molecule type" value="Genomic_DNA"/>
</dbReference>
<evidence type="ECO:0000313" key="4">
    <source>
        <dbReference type="Proteomes" id="UP000293865"/>
    </source>
</evidence>
<evidence type="ECO:0000313" key="3">
    <source>
        <dbReference type="EMBL" id="RXZ73232.1"/>
    </source>
</evidence>
<comment type="caution">
    <text evidence="3">The sequence shown here is derived from an EMBL/GenBank/DDBJ whole genome shotgun (WGS) entry which is preliminary data.</text>
</comment>
<organism evidence="3 4">
    <name type="scientific">Agromyces albus</name>
    <dbReference type="NCBI Taxonomy" id="205332"/>
    <lineage>
        <taxon>Bacteria</taxon>
        <taxon>Bacillati</taxon>
        <taxon>Actinomycetota</taxon>
        <taxon>Actinomycetes</taxon>
        <taxon>Micrococcales</taxon>
        <taxon>Microbacteriaceae</taxon>
        <taxon>Agromyces</taxon>
    </lineage>
</organism>
<feature type="transmembrane region" description="Helical" evidence="2">
    <location>
        <begin position="185"/>
        <end position="204"/>
    </location>
</feature>
<proteinExistence type="predicted"/>
<keyword evidence="2" id="KW-0472">Membrane</keyword>
<sequence length="454" mass="49366">MLTVIAMTGRLLLAHWPALLAWFLGGILARYLVIELAGFVGAYSALGGTLLLPLAILARLVSFVAMFLVLRDGMNRLGAIAPLPGDAGARRRAFVDAVLGGILPFFAFYAAWGYLRDDWFAYLARALEVQQGINTVAIFAGETVSTEGTIDKLMFEPATVALIVLAFAGRWAWNRFRTRLPKWSAIGAAYLEAVWVFFTVILISEALGQVSAWVQSRQAMVWLADVRAWVTSQVEPVAWLWEAVEWLLGEAGGIILLPLAWLTIAGVIYGQAVAPQAPRLGGALVDGARRRFSSLPEAVRRRLGDVWWDFAARFRPIGRAVVLMWRAGPVLVGGYVLLYTIVLGLEQMLRIWVTRLVGPQDLYSFWAVADAVILLLVPLIVEPLRVSLVASAYDATLARLVPASAAGSSGLDEQSGESGKRVGRDELDGEGPGGVERNEERDGDREGVRPGQGA</sequence>
<name>A0A4Q2L9G2_9MICO</name>
<feature type="transmembrane region" description="Helical" evidence="2">
    <location>
        <begin position="12"/>
        <end position="33"/>
    </location>
</feature>